<evidence type="ECO:0000256" key="2">
    <source>
        <dbReference type="PROSITE-ProRule" id="PRU00335"/>
    </source>
</evidence>
<dbReference type="GO" id="GO:0003677">
    <property type="term" value="F:DNA binding"/>
    <property type="evidence" value="ECO:0007669"/>
    <property type="project" value="UniProtKB-UniRule"/>
</dbReference>
<name>A0AAE3G090_9EURY</name>
<dbReference type="RefSeq" id="WP_250585589.1">
    <property type="nucleotide sequence ID" value="NZ_JAKRVX010000008.1"/>
</dbReference>
<keyword evidence="5" id="KW-1185">Reference proteome</keyword>
<accession>A0AAE3G090</accession>
<dbReference type="SUPFAM" id="SSF46689">
    <property type="entry name" value="Homeodomain-like"/>
    <property type="match status" value="1"/>
</dbReference>
<reference evidence="4" key="1">
    <citation type="journal article" date="2022" name="Syst. Appl. Microbiol.">
        <title>Natronocalculus amylovorans gen. nov., sp. nov., and Natranaeroarchaeum aerophilus sp. nov., dominant culturable amylolytic natronoarchaea from hypersaline soda lakes in southwestern Siberia.</title>
        <authorList>
            <person name="Sorokin D.Y."/>
            <person name="Elcheninov A.G."/>
            <person name="Khizhniak T.V."/>
            <person name="Koenen M."/>
            <person name="Bale N.J."/>
            <person name="Damste J.S.S."/>
            <person name="Kublanov I.V."/>
        </authorList>
    </citation>
    <scope>NUCLEOTIDE SEQUENCE</scope>
    <source>
        <strain evidence="4">AArc-St2</strain>
    </source>
</reference>
<evidence type="ECO:0000313" key="5">
    <source>
        <dbReference type="Proteomes" id="UP001203207"/>
    </source>
</evidence>
<dbReference type="InterPro" id="IPR001647">
    <property type="entry name" value="HTH_TetR"/>
</dbReference>
<evidence type="ECO:0000256" key="1">
    <source>
        <dbReference type="ARBA" id="ARBA00023125"/>
    </source>
</evidence>
<feature type="DNA-binding region" description="H-T-H motif" evidence="2">
    <location>
        <begin position="48"/>
        <end position="67"/>
    </location>
</feature>
<comment type="caution">
    <text evidence="4">The sequence shown here is derived from an EMBL/GenBank/DDBJ whole genome shotgun (WGS) entry which is preliminary data.</text>
</comment>
<dbReference type="Pfam" id="PF00440">
    <property type="entry name" value="TetR_N"/>
    <property type="match status" value="1"/>
</dbReference>
<proteinExistence type="predicted"/>
<dbReference type="AlphaFoldDB" id="A0AAE3G090"/>
<protein>
    <submittedName>
        <fullName evidence="4">TetR/AcrR family transcriptional regulator</fullName>
    </submittedName>
</protein>
<gene>
    <name evidence="4" type="ORF">AArcSt2_14345</name>
</gene>
<dbReference type="Gene3D" id="1.10.357.10">
    <property type="entry name" value="Tetracycline Repressor, domain 2"/>
    <property type="match status" value="1"/>
</dbReference>
<organism evidence="4 5">
    <name type="scientific">Natronocalculus amylovorans</name>
    <dbReference type="NCBI Taxonomy" id="2917812"/>
    <lineage>
        <taxon>Archaea</taxon>
        <taxon>Methanobacteriati</taxon>
        <taxon>Methanobacteriota</taxon>
        <taxon>Stenosarchaea group</taxon>
        <taxon>Halobacteria</taxon>
        <taxon>Halobacteriales</taxon>
        <taxon>Haloferacaceae</taxon>
        <taxon>Natronocalculus</taxon>
    </lineage>
</organism>
<reference evidence="4" key="2">
    <citation type="submission" date="2022-02" db="EMBL/GenBank/DDBJ databases">
        <authorList>
            <person name="Elcheninov A.G."/>
            <person name="Sorokin D.Y."/>
            <person name="Kublanov I.V."/>
        </authorList>
    </citation>
    <scope>NUCLEOTIDE SEQUENCE</scope>
    <source>
        <strain evidence="4">AArc-St2</strain>
    </source>
</reference>
<dbReference type="InterPro" id="IPR009057">
    <property type="entry name" value="Homeodomain-like_sf"/>
</dbReference>
<evidence type="ECO:0000313" key="4">
    <source>
        <dbReference type="EMBL" id="MCL9818120.1"/>
    </source>
</evidence>
<dbReference type="InterPro" id="IPR050624">
    <property type="entry name" value="HTH-type_Tx_Regulator"/>
</dbReference>
<dbReference type="EMBL" id="JAKRVX010000008">
    <property type="protein sequence ID" value="MCL9818120.1"/>
    <property type="molecule type" value="Genomic_DNA"/>
</dbReference>
<keyword evidence="1 2" id="KW-0238">DNA-binding</keyword>
<evidence type="ECO:0000259" key="3">
    <source>
        <dbReference type="PROSITE" id="PS50977"/>
    </source>
</evidence>
<sequence>MTTELLLYESALTECMRGFSDEQRKEIHTQLIDTGRELLMTYGPKKTNVADITEPVSIAKSTFYLFFDSKADLYLEIVHREQQAFEQKLATELADIEEPKQGLKVLFQLYREFAETNPLMQQLLLDDTALQSIRSGASQERFEALQQQSLEEIIPYIEAFQEQSGGLIAEHDPTAILGVMSTIGLMVVRESPRGQASGLPVSMT</sequence>
<dbReference type="PANTHER" id="PTHR43479:SF11">
    <property type="entry name" value="ACREF_ENVCD OPERON REPRESSOR-RELATED"/>
    <property type="match status" value="1"/>
</dbReference>
<feature type="domain" description="HTH tetR-type" evidence="3">
    <location>
        <begin position="25"/>
        <end position="85"/>
    </location>
</feature>
<dbReference type="Proteomes" id="UP001203207">
    <property type="component" value="Unassembled WGS sequence"/>
</dbReference>
<dbReference type="PANTHER" id="PTHR43479">
    <property type="entry name" value="ACREF/ENVCD OPERON REPRESSOR-RELATED"/>
    <property type="match status" value="1"/>
</dbReference>
<dbReference type="PROSITE" id="PS50977">
    <property type="entry name" value="HTH_TETR_2"/>
    <property type="match status" value="1"/>
</dbReference>